<accession>A0A955LB35</accession>
<protein>
    <submittedName>
        <fullName evidence="1">SRPBCC family protein</fullName>
    </submittedName>
</protein>
<reference evidence="1" key="1">
    <citation type="submission" date="2020-04" db="EMBL/GenBank/DDBJ databases">
        <authorList>
            <person name="Zhang T."/>
        </authorList>
    </citation>
    <scope>NUCLEOTIDE SEQUENCE</scope>
    <source>
        <strain evidence="1">HKST-UBA09</strain>
    </source>
</reference>
<dbReference type="Gene3D" id="3.30.530.20">
    <property type="match status" value="1"/>
</dbReference>
<evidence type="ECO:0000313" key="2">
    <source>
        <dbReference type="Proteomes" id="UP000714915"/>
    </source>
</evidence>
<comment type="caution">
    <text evidence="1">The sequence shown here is derived from an EMBL/GenBank/DDBJ whole genome shotgun (WGS) entry which is preliminary data.</text>
</comment>
<organism evidence="1 2">
    <name type="scientific">Candidatus Dojkabacteria bacterium</name>
    <dbReference type="NCBI Taxonomy" id="2099670"/>
    <lineage>
        <taxon>Bacteria</taxon>
        <taxon>Candidatus Dojkabacteria</taxon>
    </lineage>
</organism>
<dbReference type="AlphaFoldDB" id="A0A955LB35"/>
<proteinExistence type="predicted"/>
<evidence type="ECO:0000313" key="1">
    <source>
        <dbReference type="EMBL" id="MCA9386992.1"/>
    </source>
</evidence>
<sequence>MKYTKEVIINKDIQTVFDQLTNPEFMVEWQESLDSYEKNSEGKWVYNDSHSGKPMKIIEDIIEKKSPNIFKVKYTTNGVINLMDNELFEIDDNTTRWASYNEFQFTNLMMKIIGFLFRNSFKNQTKKDMNAFKSAIESKING</sequence>
<dbReference type="EMBL" id="JAGQLF010000033">
    <property type="protein sequence ID" value="MCA9386992.1"/>
    <property type="molecule type" value="Genomic_DNA"/>
</dbReference>
<reference evidence="1" key="2">
    <citation type="journal article" date="2021" name="Microbiome">
        <title>Successional dynamics and alternative stable states in a saline activated sludge microbial community over 9 years.</title>
        <authorList>
            <person name="Wang Y."/>
            <person name="Ye J."/>
            <person name="Ju F."/>
            <person name="Liu L."/>
            <person name="Boyd J.A."/>
            <person name="Deng Y."/>
            <person name="Parks D.H."/>
            <person name="Jiang X."/>
            <person name="Yin X."/>
            <person name="Woodcroft B.J."/>
            <person name="Tyson G.W."/>
            <person name="Hugenholtz P."/>
            <person name="Polz M.F."/>
            <person name="Zhang T."/>
        </authorList>
    </citation>
    <scope>NUCLEOTIDE SEQUENCE</scope>
    <source>
        <strain evidence="1">HKST-UBA09</strain>
    </source>
</reference>
<dbReference type="InterPro" id="IPR023393">
    <property type="entry name" value="START-like_dom_sf"/>
</dbReference>
<gene>
    <name evidence="1" type="ORF">KC669_03070</name>
</gene>
<dbReference type="CDD" id="cd07812">
    <property type="entry name" value="SRPBCC"/>
    <property type="match status" value="1"/>
</dbReference>
<dbReference type="SUPFAM" id="SSF55961">
    <property type="entry name" value="Bet v1-like"/>
    <property type="match status" value="1"/>
</dbReference>
<name>A0A955LB35_9BACT</name>
<dbReference type="Proteomes" id="UP000714915">
    <property type="component" value="Unassembled WGS sequence"/>
</dbReference>